<dbReference type="InterPro" id="IPR050819">
    <property type="entry name" value="Tripeptidyl-peptidase_I"/>
</dbReference>
<organism evidence="1 2">
    <name type="scientific">Lentinula boryana</name>
    <dbReference type="NCBI Taxonomy" id="40481"/>
    <lineage>
        <taxon>Eukaryota</taxon>
        <taxon>Fungi</taxon>
        <taxon>Dikarya</taxon>
        <taxon>Basidiomycota</taxon>
        <taxon>Agaricomycotina</taxon>
        <taxon>Agaricomycetes</taxon>
        <taxon>Agaricomycetidae</taxon>
        <taxon>Agaricales</taxon>
        <taxon>Marasmiineae</taxon>
        <taxon>Omphalotaceae</taxon>
        <taxon>Lentinula</taxon>
    </lineage>
</organism>
<dbReference type="SUPFAM" id="SSF52743">
    <property type="entry name" value="Subtilisin-like"/>
    <property type="match status" value="1"/>
</dbReference>
<proteinExistence type="predicted"/>
<name>A0ABQ8QM20_9AGAR</name>
<dbReference type="PANTHER" id="PTHR14218:SF15">
    <property type="entry name" value="TRIPEPTIDYL-PEPTIDASE 1"/>
    <property type="match status" value="1"/>
</dbReference>
<dbReference type="PANTHER" id="PTHR14218">
    <property type="entry name" value="PROTEASE S8 TRIPEPTIDYL PEPTIDASE I CLN2"/>
    <property type="match status" value="1"/>
</dbReference>
<reference evidence="1" key="1">
    <citation type="submission" date="2022-08" db="EMBL/GenBank/DDBJ databases">
        <authorList>
            <consortium name="DOE Joint Genome Institute"/>
            <person name="Min B."/>
            <person name="Riley R."/>
            <person name="Sierra-Patev S."/>
            <person name="Naranjo-Ortiz M."/>
            <person name="Looney B."/>
            <person name="Konkel Z."/>
            <person name="Slot J.C."/>
            <person name="Sakamoto Y."/>
            <person name="Steenwyk J.L."/>
            <person name="Rokas A."/>
            <person name="Carro J."/>
            <person name="Camarero S."/>
            <person name="Ferreira P."/>
            <person name="Molpeceres G."/>
            <person name="Ruiz-Duenas F.J."/>
            <person name="Serrano A."/>
            <person name="Henrissat B."/>
            <person name="Drula E."/>
            <person name="Hughes K.W."/>
            <person name="Mata J.L."/>
            <person name="Ishikawa N.K."/>
            <person name="Vargas-Isla R."/>
            <person name="Ushijima S."/>
            <person name="Smith C.A."/>
            <person name="Ahrendt S."/>
            <person name="Andreopoulos W."/>
            <person name="He G."/>
            <person name="Labutti K."/>
            <person name="Lipzen A."/>
            <person name="Ng V."/>
            <person name="Sandor L."/>
            <person name="Barry K."/>
            <person name="Martinez A.T."/>
            <person name="Xiao Y."/>
            <person name="Gibbons J.G."/>
            <person name="Terashima K."/>
            <person name="Hibbett D.S."/>
            <person name="Grigoriev I.V."/>
        </authorList>
    </citation>
    <scope>NUCLEOTIDE SEQUENCE</scope>
    <source>
        <strain evidence="1">TFB10827</strain>
    </source>
</reference>
<sequence>MFEDKVCEWTQLDHSPIIDPHNKKWVLSMYSHGDNKAPSLKSLVDKLMSSEETVPMSFGKVKLAGVAAWLHEGLLISWDQWGNRGTRETAEKSRESYLKVAKEAETMKLLLPADFSTLERNALSLAPLAGKQVQLLESALGNVINSLQTVVKTLTAVCEHKVKEDRGQKANIRSHSQIRTIQTKQDELILDYSTYRRMLCTLGALDELRWPELTVRDTFRKATERRRTPGDSRILEGNLWNMTTVGHSAAAAQVASGAIFGSTLAIQDINEEQDPTVEDMEDSALPTEVLAYQARLVKVYKAPALAANNSLAIEEEEVGVKADGWIWKAGRLENMSTKEIEEWEETGAFFDITTGSNPGCETPGFSAEVGWDPVTGLGTPNFAALLAAAGA</sequence>
<dbReference type="Proteomes" id="UP001163828">
    <property type="component" value="Unassembled WGS sequence"/>
</dbReference>
<accession>A0ABQ8QM20</accession>
<gene>
    <name evidence="1" type="ORF">F5050DRAFT_1804868</name>
</gene>
<dbReference type="InterPro" id="IPR036852">
    <property type="entry name" value="Peptidase_S8/S53_dom_sf"/>
</dbReference>
<dbReference type="Gene3D" id="3.40.50.200">
    <property type="entry name" value="Peptidase S8/S53 domain"/>
    <property type="match status" value="1"/>
</dbReference>
<keyword evidence="2" id="KW-1185">Reference proteome</keyword>
<protein>
    <submittedName>
        <fullName evidence="1">Uncharacterized protein</fullName>
    </submittedName>
</protein>
<evidence type="ECO:0000313" key="1">
    <source>
        <dbReference type="EMBL" id="KAJ3999557.1"/>
    </source>
</evidence>
<dbReference type="EMBL" id="MU790536">
    <property type="protein sequence ID" value="KAJ3999557.1"/>
    <property type="molecule type" value="Genomic_DNA"/>
</dbReference>
<comment type="caution">
    <text evidence="1">The sequence shown here is derived from an EMBL/GenBank/DDBJ whole genome shotgun (WGS) entry which is preliminary data.</text>
</comment>
<evidence type="ECO:0000313" key="2">
    <source>
        <dbReference type="Proteomes" id="UP001163828"/>
    </source>
</evidence>